<accession>A0ABS0J2G5</accession>
<dbReference type="InterPro" id="IPR003661">
    <property type="entry name" value="HisK_dim/P_dom"/>
</dbReference>
<proteinExistence type="predicted"/>
<evidence type="ECO:0000256" key="8">
    <source>
        <dbReference type="ARBA" id="ARBA00023012"/>
    </source>
</evidence>
<evidence type="ECO:0000256" key="5">
    <source>
        <dbReference type="ARBA" id="ARBA00022741"/>
    </source>
</evidence>
<feature type="transmembrane region" description="Helical" evidence="9">
    <location>
        <begin position="20"/>
        <end position="43"/>
    </location>
</feature>
<dbReference type="PROSITE" id="PS50109">
    <property type="entry name" value="HIS_KIN"/>
    <property type="match status" value="1"/>
</dbReference>
<dbReference type="SMART" id="SM00387">
    <property type="entry name" value="HATPase_c"/>
    <property type="match status" value="1"/>
</dbReference>
<reference evidence="11 12" key="1">
    <citation type="submission" date="2019-08" db="EMBL/GenBank/DDBJ databases">
        <authorList>
            <person name="Luo N."/>
        </authorList>
    </citation>
    <scope>NUCLEOTIDE SEQUENCE [LARGE SCALE GENOMIC DNA]</scope>
    <source>
        <strain evidence="11 12">NCIMB 9442</strain>
    </source>
</reference>
<dbReference type="EC" id="2.7.13.3" evidence="2"/>
<dbReference type="Gene3D" id="1.10.287.130">
    <property type="match status" value="1"/>
</dbReference>
<dbReference type="EMBL" id="VRYY01000136">
    <property type="protein sequence ID" value="MBG3876610.1"/>
    <property type="molecule type" value="Genomic_DNA"/>
</dbReference>
<keyword evidence="7" id="KW-0067">ATP-binding</keyword>
<keyword evidence="3" id="KW-0597">Phosphoprotein</keyword>
<evidence type="ECO:0000313" key="12">
    <source>
        <dbReference type="Proteomes" id="UP001194469"/>
    </source>
</evidence>
<dbReference type="InterPro" id="IPR036097">
    <property type="entry name" value="HisK_dim/P_sf"/>
</dbReference>
<evidence type="ECO:0000313" key="11">
    <source>
        <dbReference type="EMBL" id="MBG3876610.1"/>
    </source>
</evidence>
<dbReference type="SMART" id="SM00388">
    <property type="entry name" value="HisKA"/>
    <property type="match status" value="1"/>
</dbReference>
<keyword evidence="9" id="KW-0472">Membrane</keyword>
<keyword evidence="5" id="KW-0547">Nucleotide-binding</keyword>
<evidence type="ECO:0000256" key="9">
    <source>
        <dbReference type="SAM" id="Phobius"/>
    </source>
</evidence>
<gene>
    <name evidence="11" type="ORF">FVW20_06115</name>
</gene>
<dbReference type="InterPro" id="IPR005467">
    <property type="entry name" value="His_kinase_dom"/>
</dbReference>
<dbReference type="SUPFAM" id="SSF47384">
    <property type="entry name" value="Homodimeric domain of signal transducing histidine kinase"/>
    <property type="match status" value="1"/>
</dbReference>
<feature type="transmembrane region" description="Helical" evidence="9">
    <location>
        <begin position="63"/>
        <end position="82"/>
    </location>
</feature>
<comment type="caution">
    <text evidence="11">The sequence shown here is derived from an EMBL/GenBank/DDBJ whole genome shotgun (WGS) entry which is preliminary data.</text>
</comment>
<dbReference type="RefSeq" id="WP_196608737.1">
    <property type="nucleotide sequence ID" value="NZ_VRYY01000136.1"/>
</dbReference>
<evidence type="ECO:0000256" key="2">
    <source>
        <dbReference type="ARBA" id="ARBA00012438"/>
    </source>
</evidence>
<dbReference type="PANTHER" id="PTHR43065:SF10">
    <property type="entry name" value="PEROXIDE STRESS-ACTIVATED HISTIDINE KINASE MAK3"/>
    <property type="match status" value="1"/>
</dbReference>
<dbReference type="CDD" id="cd00082">
    <property type="entry name" value="HisKA"/>
    <property type="match status" value="1"/>
</dbReference>
<dbReference type="InterPro" id="IPR004358">
    <property type="entry name" value="Sig_transdc_His_kin-like_C"/>
</dbReference>
<evidence type="ECO:0000256" key="3">
    <source>
        <dbReference type="ARBA" id="ARBA00022553"/>
    </source>
</evidence>
<dbReference type="CDD" id="cd00075">
    <property type="entry name" value="HATPase"/>
    <property type="match status" value="1"/>
</dbReference>
<dbReference type="InterPro" id="IPR003594">
    <property type="entry name" value="HATPase_dom"/>
</dbReference>
<evidence type="ECO:0000256" key="4">
    <source>
        <dbReference type="ARBA" id="ARBA00022679"/>
    </source>
</evidence>
<keyword evidence="4" id="KW-0808">Transferase</keyword>
<evidence type="ECO:0000256" key="7">
    <source>
        <dbReference type="ARBA" id="ARBA00022840"/>
    </source>
</evidence>
<keyword evidence="9" id="KW-0812">Transmembrane</keyword>
<organism evidence="11 12">
    <name type="scientific">Nitratidesulfovibrio oxamicus</name>
    <dbReference type="NCBI Taxonomy" id="32016"/>
    <lineage>
        <taxon>Bacteria</taxon>
        <taxon>Pseudomonadati</taxon>
        <taxon>Thermodesulfobacteriota</taxon>
        <taxon>Desulfovibrionia</taxon>
        <taxon>Desulfovibrionales</taxon>
        <taxon>Desulfovibrionaceae</taxon>
        <taxon>Nitratidesulfovibrio</taxon>
    </lineage>
</organism>
<dbReference type="Pfam" id="PF02518">
    <property type="entry name" value="HATPase_c"/>
    <property type="match status" value="1"/>
</dbReference>
<dbReference type="SUPFAM" id="SSF55874">
    <property type="entry name" value="ATPase domain of HSP90 chaperone/DNA topoisomerase II/histidine kinase"/>
    <property type="match status" value="1"/>
</dbReference>
<dbReference type="PANTHER" id="PTHR43065">
    <property type="entry name" value="SENSOR HISTIDINE KINASE"/>
    <property type="match status" value="1"/>
</dbReference>
<keyword evidence="8" id="KW-0902">Two-component regulatory system</keyword>
<feature type="domain" description="Histidine kinase" evidence="10">
    <location>
        <begin position="150"/>
        <end position="365"/>
    </location>
</feature>
<dbReference type="InterPro" id="IPR036890">
    <property type="entry name" value="HATPase_C_sf"/>
</dbReference>
<dbReference type="Pfam" id="PF00512">
    <property type="entry name" value="HisKA"/>
    <property type="match status" value="1"/>
</dbReference>
<sequence length="372" mass="41239">MVNWILPRVVRFRPSLRVRIGLLLAALAATSMAAAALPLLMASGRLSLPTPFGTWNADPATDALGLMLVVLFLAGLLAVVVFRQVLGPIRRLALEGLEDADAYGNEVEVLDRRLRHLLDTMHRTQVQLEESHETLRQTEKLALVGKLAAGVAHSIRNPLTSVKLRLFALERSLKLGPDQKEQQEDFEVIAAEIRHLDAIVTNFLEFSRRPRLRMQPISPSDVVDMTLQLLKHRLESFNVAVSVHRTERLPVVDGDAEQLKEALVNLILNACEAMGYDGTLDITEEKGIINPLGRAVVIRIADSGPGVPLHIREEVFQPFFSTKEEGTGLGLPIARRIFEEHGGWLHLHSAHGKGATFVIVLPARKDDSWLRS</sequence>
<dbReference type="Proteomes" id="UP001194469">
    <property type="component" value="Unassembled WGS sequence"/>
</dbReference>
<keyword evidence="9" id="KW-1133">Transmembrane helix</keyword>
<evidence type="ECO:0000259" key="10">
    <source>
        <dbReference type="PROSITE" id="PS50109"/>
    </source>
</evidence>
<dbReference type="Gene3D" id="3.30.565.10">
    <property type="entry name" value="Histidine kinase-like ATPase, C-terminal domain"/>
    <property type="match status" value="1"/>
</dbReference>
<keyword evidence="12" id="KW-1185">Reference proteome</keyword>
<dbReference type="GO" id="GO:0016301">
    <property type="term" value="F:kinase activity"/>
    <property type="evidence" value="ECO:0007669"/>
    <property type="project" value="UniProtKB-KW"/>
</dbReference>
<evidence type="ECO:0000256" key="1">
    <source>
        <dbReference type="ARBA" id="ARBA00000085"/>
    </source>
</evidence>
<dbReference type="PRINTS" id="PR00344">
    <property type="entry name" value="BCTRLSENSOR"/>
</dbReference>
<comment type="catalytic activity">
    <reaction evidence="1">
        <text>ATP + protein L-histidine = ADP + protein N-phospho-L-histidine.</text>
        <dbReference type="EC" id="2.7.13.3"/>
    </reaction>
</comment>
<protein>
    <recommendedName>
        <fullName evidence="2">histidine kinase</fullName>
        <ecNumber evidence="2">2.7.13.3</ecNumber>
    </recommendedName>
</protein>
<name>A0ABS0J2G5_9BACT</name>
<keyword evidence="6 11" id="KW-0418">Kinase</keyword>
<evidence type="ECO:0000256" key="6">
    <source>
        <dbReference type="ARBA" id="ARBA00022777"/>
    </source>
</evidence>